<sequence>MARRMNRRRATFHATIDCARPLRPHQHKTKIATTICGARLPNLVTLLALALAPLLLPAPAWAGDHLVFAAASLKEALEEVVEDWTRETGTRAEISFAGSSVLARQIEAGAPAELFLSANTAWMDQLDRGGLLEPGGRIDLLSNRLVLISSTIAQPTDLEGAIARIPGEAPIAMALVDAVPAGIYGKAALRKLDAWDSLAPQVVQTDNVRAALALVATGAAPFGIVYATDAQAEPRVHVIAEFPADSHPPINYPLALIEGAGESARDLWHHLASPSATAIFLDHGFNQPATGE</sequence>
<dbReference type="FunFam" id="3.40.190.10:FF:000035">
    <property type="entry name" value="Molybdate ABC transporter substrate-binding protein"/>
    <property type="match status" value="1"/>
</dbReference>
<dbReference type="GO" id="GO:0030973">
    <property type="term" value="F:molybdate ion binding"/>
    <property type="evidence" value="ECO:0007669"/>
    <property type="project" value="TreeGrafter"/>
</dbReference>
<dbReference type="GO" id="GO:0030288">
    <property type="term" value="C:outer membrane-bounded periplasmic space"/>
    <property type="evidence" value="ECO:0007669"/>
    <property type="project" value="TreeGrafter"/>
</dbReference>
<evidence type="ECO:0000256" key="2">
    <source>
        <dbReference type="ARBA" id="ARBA00022505"/>
    </source>
</evidence>
<evidence type="ECO:0000256" key="5">
    <source>
        <dbReference type="ARBA" id="ARBA00062515"/>
    </source>
</evidence>
<comment type="similarity">
    <text evidence="1">Belongs to the bacterial solute-binding protein ModA family.</text>
</comment>
<proteinExistence type="inferred from homology"/>
<evidence type="ECO:0000256" key="4">
    <source>
        <dbReference type="ARBA" id="ARBA00022729"/>
    </source>
</evidence>
<keyword evidence="2" id="KW-0500">Molybdenum</keyword>
<accession>A0A2T0RFH9</accession>
<reference evidence="6 7" key="1">
    <citation type="submission" date="2018-03" db="EMBL/GenBank/DDBJ databases">
        <title>Genomic Encyclopedia of Archaeal and Bacterial Type Strains, Phase II (KMG-II): from individual species to whole genera.</title>
        <authorList>
            <person name="Goeker M."/>
        </authorList>
    </citation>
    <scope>NUCLEOTIDE SEQUENCE [LARGE SCALE GENOMIC DNA]</scope>
    <source>
        <strain evidence="6 7">DSM 29328</strain>
    </source>
</reference>
<name>A0A2T0RFH9_9RHOB</name>
<dbReference type="NCBIfam" id="TIGR01256">
    <property type="entry name" value="modA"/>
    <property type="match status" value="1"/>
</dbReference>
<dbReference type="GO" id="GO:0015689">
    <property type="term" value="P:molybdate ion transport"/>
    <property type="evidence" value="ECO:0007669"/>
    <property type="project" value="InterPro"/>
</dbReference>
<keyword evidence="3" id="KW-0479">Metal-binding</keyword>
<dbReference type="Pfam" id="PF13531">
    <property type="entry name" value="SBP_bac_11"/>
    <property type="match status" value="1"/>
</dbReference>
<dbReference type="GO" id="GO:0046872">
    <property type="term" value="F:metal ion binding"/>
    <property type="evidence" value="ECO:0007669"/>
    <property type="project" value="UniProtKB-KW"/>
</dbReference>
<keyword evidence="4" id="KW-0732">Signal</keyword>
<evidence type="ECO:0000256" key="1">
    <source>
        <dbReference type="ARBA" id="ARBA00009175"/>
    </source>
</evidence>
<dbReference type="EMBL" id="PVTD01000017">
    <property type="protein sequence ID" value="PRY19860.1"/>
    <property type="molecule type" value="Genomic_DNA"/>
</dbReference>
<keyword evidence="7" id="KW-1185">Reference proteome</keyword>
<evidence type="ECO:0000313" key="7">
    <source>
        <dbReference type="Proteomes" id="UP000239480"/>
    </source>
</evidence>
<organism evidence="6 7">
    <name type="scientific">Aliiruegeria haliotis</name>
    <dbReference type="NCBI Taxonomy" id="1280846"/>
    <lineage>
        <taxon>Bacteria</taxon>
        <taxon>Pseudomonadati</taxon>
        <taxon>Pseudomonadota</taxon>
        <taxon>Alphaproteobacteria</taxon>
        <taxon>Rhodobacterales</taxon>
        <taxon>Roseobacteraceae</taxon>
        <taxon>Aliiruegeria</taxon>
    </lineage>
</organism>
<comment type="subunit">
    <text evidence="5">The complex is composed of two ATP-binding proteins (ModC), two transmembrane proteins (ModB) and a solute-binding protein (ModA).</text>
</comment>
<dbReference type="AlphaFoldDB" id="A0A2T0RFH9"/>
<dbReference type="SUPFAM" id="SSF53850">
    <property type="entry name" value="Periplasmic binding protein-like II"/>
    <property type="match status" value="1"/>
</dbReference>
<dbReference type="Gene3D" id="3.40.190.10">
    <property type="entry name" value="Periplasmic binding protein-like II"/>
    <property type="match status" value="2"/>
</dbReference>
<evidence type="ECO:0000313" key="6">
    <source>
        <dbReference type="EMBL" id="PRY19860.1"/>
    </source>
</evidence>
<protein>
    <submittedName>
        <fullName evidence="6">Molybdate transport system substrate-binding protein</fullName>
    </submittedName>
</protein>
<dbReference type="PANTHER" id="PTHR30632">
    <property type="entry name" value="MOLYBDATE-BINDING PERIPLASMIC PROTEIN"/>
    <property type="match status" value="1"/>
</dbReference>
<dbReference type="PANTHER" id="PTHR30632:SF17">
    <property type="entry name" value="MOLYBDATE-BINDING PROTEIN MODA"/>
    <property type="match status" value="1"/>
</dbReference>
<dbReference type="InterPro" id="IPR005950">
    <property type="entry name" value="ModA"/>
</dbReference>
<dbReference type="InterPro" id="IPR050682">
    <property type="entry name" value="ModA/WtpA"/>
</dbReference>
<dbReference type="Proteomes" id="UP000239480">
    <property type="component" value="Unassembled WGS sequence"/>
</dbReference>
<evidence type="ECO:0000256" key="3">
    <source>
        <dbReference type="ARBA" id="ARBA00022723"/>
    </source>
</evidence>
<dbReference type="RefSeq" id="WP_245925254.1">
    <property type="nucleotide sequence ID" value="NZ_PVTD01000017.1"/>
</dbReference>
<comment type="caution">
    <text evidence="6">The sequence shown here is derived from an EMBL/GenBank/DDBJ whole genome shotgun (WGS) entry which is preliminary data.</text>
</comment>
<gene>
    <name evidence="6" type="ORF">CLV78_11724</name>
</gene>
<dbReference type="GO" id="GO:1901359">
    <property type="term" value="F:tungstate binding"/>
    <property type="evidence" value="ECO:0007669"/>
    <property type="project" value="UniProtKB-ARBA"/>
</dbReference>